<protein>
    <recommendedName>
        <fullName evidence="2">PilZ domain-containing protein</fullName>
    </recommendedName>
</protein>
<dbReference type="EMBL" id="NRSD01000012">
    <property type="protein sequence ID" value="MBK1645397.1"/>
    <property type="molecule type" value="Genomic_DNA"/>
</dbReference>
<accession>A0A9X0WJN9</accession>
<dbReference type="Gene3D" id="2.40.10.220">
    <property type="entry name" value="predicted glycosyltransferase like domains"/>
    <property type="match status" value="1"/>
</dbReference>
<feature type="region of interest" description="Disordered" evidence="1">
    <location>
        <begin position="1"/>
        <end position="39"/>
    </location>
</feature>
<evidence type="ECO:0000313" key="3">
    <source>
        <dbReference type="EMBL" id="MBK1645397.1"/>
    </source>
</evidence>
<evidence type="ECO:0000313" key="4">
    <source>
        <dbReference type="Proteomes" id="UP001138802"/>
    </source>
</evidence>
<evidence type="ECO:0000259" key="2">
    <source>
        <dbReference type="Pfam" id="PF07238"/>
    </source>
</evidence>
<gene>
    <name evidence="3" type="ORF">CKO25_12230</name>
</gene>
<dbReference type="GO" id="GO:0035438">
    <property type="term" value="F:cyclic-di-GMP binding"/>
    <property type="evidence" value="ECO:0007669"/>
    <property type="project" value="InterPro"/>
</dbReference>
<dbReference type="SUPFAM" id="SSF141371">
    <property type="entry name" value="PilZ domain-like"/>
    <property type="match status" value="1"/>
</dbReference>
<dbReference type="AlphaFoldDB" id="A0A9X0WJN9"/>
<comment type="caution">
    <text evidence="3">The sequence shown here is derived from an EMBL/GenBank/DDBJ whole genome shotgun (WGS) entry which is preliminary data.</text>
</comment>
<feature type="domain" description="PilZ" evidence="2">
    <location>
        <begin position="39"/>
        <end position="140"/>
    </location>
</feature>
<name>A0A9X0WJN9_9GAMM</name>
<organism evidence="3 4">
    <name type="scientific">Thiocapsa imhoffii</name>
    <dbReference type="NCBI Taxonomy" id="382777"/>
    <lineage>
        <taxon>Bacteria</taxon>
        <taxon>Pseudomonadati</taxon>
        <taxon>Pseudomonadota</taxon>
        <taxon>Gammaproteobacteria</taxon>
        <taxon>Chromatiales</taxon>
        <taxon>Chromatiaceae</taxon>
        <taxon>Thiocapsa</taxon>
    </lineage>
</organism>
<reference evidence="3 4" key="1">
    <citation type="journal article" date="2020" name="Microorganisms">
        <title>Osmotic Adaptation and Compatible Solute Biosynthesis of Phototrophic Bacteria as Revealed from Genome Analyses.</title>
        <authorList>
            <person name="Imhoff J.F."/>
            <person name="Rahn T."/>
            <person name="Kunzel S."/>
            <person name="Keller A."/>
            <person name="Neulinger S.C."/>
        </authorList>
    </citation>
    <scope>NUCLEOTIDE SEQUENCE [LARGE SCALE GENOMIC DNA]</scope>
    <source>
        <strain evidence="3 4">DSM 21303</strain>
    </source>
</reference>
<feature type="compositionally biased region" description="Polar residues" evidence="1">
    <location>
        <begin position="18"/>
        <end position="29"/>
    </location>
</feature>
<proteinExistence type="predicted"/>
<dbReference type="InterPro" id="IPR009875">
    <property type="entry name" value="PilZ_domain"/>
</dbReference>
<dbReference type="Proteomes" id="UP001138802">
    <property type="component" value="Unassembled WGS sequence"/>
</dbReference>
<evidence type="ECO:0000256" key="1">
    <source>
        <dbReference type="SAM" id="MobiDB-lite"/>
    </source>
</evidence>
<dbReference type="Pfam" id="PF07238">
    <property type="entry name" value="PilZ"/>
    <property type="match status" value="1"/>
</dbReference>
<keyword evidence="4" id="KW-1185">Reference proteome</keyword>
<sequence length="373" mass="41766">MSREPPASDVPEPCLNEPSATMTNQSADPSPQPTPPRINRRTQCRVGAQIPIEVQLPGVDHAITAMNQDISWGGAQFIAALPVSTLPKRVRLVFPWRAQEKITVMAEIVRAQRLEGGRYQVAVRFEMLSARSQARLEKLLRMLRAATPDTDDDADCMVRELELAIDDVGSLRDILEQIATGHLIVTVFDAFAVGQSIRLSVRRTEDMPGLRLRARVREVETLAMPALERAQLYRLSLSFEHPPAAIKEFVDTLIEQLPPVWDDAQSQFADAPDWLRAIHLARVVEAGVRVADPDEVCVLEARFPRALNELQVVWGDPESFDLRFRDLTLGDSAEPGGWPDEAWDELGFLQDVHDLAYGLPHGRESPLRPTRCR</sequence>